<comment type="caution">
    <text evidence="2">The sequence shown here is derived from an EMBL/GenBank/DDBJ whole genome shotgun (WGS) entry which is preliminary data.</text>
</comment>
<proteinExistence type="predicted"/>
<evidence type="ECO:0000313" key="2">
    <source>
        <dbReference type="EMBL" id="EGQ27940.1"/>
    </source>
</evidence>
<dbReference type="InterPro" id="IPR025356">
    <property type="entry name" value="DUF4260"/>
</dbReference>
<feature type="transmembrane region" description="Helical" evidence="1">
    <location>
        <begin position="85"/>
        <end position="103"/>
    </location>
</feature>
<dbReference type="Pfam" id="PF14079">
    <property type="entry name" value="DUF4260"/>
    <property type="match status" value="1"/>
</dbReference>
<keyword evidence="1" id="KW-0472">Membrane</keyword>
<dbReference type="HOGENOM" id="CLU_144225_0_0_9"/>
<evidence type="ECO:0000313" key="3">
    <source>
        <dbReference type="Proteomes" id="UP000005316"/>
    </source>
</evidence>
<dbReference type="EMBL" id="AFPZ01000002">
    <property type="protein sequence ID" value="EGQ27940.1"/>
    <property type="molecule type" value="Genomic_DNA"/>
</dbReference>
<organism evidence="2 3">
    <name type="scientific">Sporosarcina newyorkensis 2681</name>
    <dbReference type="NCBI Taxonomy" id="1027292"/>
    <lineage>
        <taxon>Bacteria</taxon>
        <taxon>Bacillati</taxon>
        <taxon>Bacillota</taxon>
        <taxon>Bacilli</taxon>
        <taxon>Bacillales</taxon>
        <taxon>Caryophanaceae</taxon>
        <taxon>Sporosarcina</taxon>
    </lineage>
</organism>
<keyword evidence="1" id="KW-0812">Transmembrane</keyword>
<feature type="transmembrane region" description="Helical" evidence="1">
    <location>
        <begin position="34"/>
        <end position="52"/>
    </location>
</feature>
<protein>
    <recommendedName>
        <fullName evidence="4">DUF4260 domain-containing protein</fullName>
    </recommendedName>
</protein>
<dbReference type="eggNOG" id="ENOG5032SZF">
    <property type="taxonomic scope" value="Bacteria"/>
</dbReference>
<keyword evidence="1" id="KW-1133">Transmembrane helix</keyword>
<evidence type="ECO:0000256" key="1">
    <source>
        <dbReference type="SAM" id="Phobius"/>
    </source>
</evidence>
<accession>F9DML8</accession>
<reference evidence="2 3" key="1">
    <citation type="submission" date="2011-04" db="EMBL/GenBank/DDBJ databases">
        <authorList>
            <person name="Muzny D."/>
            <person name="Qin X."/>
            <person name="Deng J."/>
            <person name="Jiang H."/>
            <person name="Liu Y."/>
            <person name="Qu J."/>
            <person name="Song X.-Z."/>
            <person name="Zhang L."/>
            <person name="Thornton R."/>
            <person name="Coyle M."/>
            <person name="Francisco L."/>
            <person name="Jackson L."/>
            <person name="Javaid M."/>
            <person name="Korchina V."/>
            <person name="Kovar C."/>
            <person name="Mata R."/>
            <person name="Mathew T."/>
            <person name="Ngo R."/>
            <person name="Nguyen L."/>
            <person name="Nguyen N."/>
            <person name="Okwuonu G."/>
            <person name="Ongeri F."/>
            <person name="Pham C."/>
            <person name="Simmons D."/>
            <person name="Wilczek-Boney K."/>
            <person name="Hale W."/>
            <person name="Jakkamsetti A."/>
            <person name="Pham P."/>
            <person name="Ruth R."/>
            <person name="San Lucas F."/>
            <person name="Warren J."/>
            <person name="Zhang J."/>
            <person name="Zhao Z."/>
            <person name="Zhou C."/>
            <person name="Zhu D."/>
            <person name="Lee S."/>
            <person name="Bess C."/>
            <person name="Blankenburg K."/>
            <person name="Forbes L."/>
            <person name="Fu Q."/>
            <person name="Gubbala S."/>
            <person name="Hirani K."/>
            <person name="Jayaseelan J.C."/>
            <person name="Lara F."/>
            <person name="Munidasa M."/>
            <person name="Palculict T."/>
            <person name="Patil S."/>
            <person name="Pu L.-L."/>
            <person name="Saada N."/>
            <person name="Tang L."/>
            <person name="Weissenberger G."/>
            <person name="Zhu Y."/>
            <person name="Hemphill L."/>
            <person name="Shang Y."/>
            <person name="Youmans B."/>
            <person name="Ayvaz T."/>
            <person name="Ross M."/>
            <person name="Santibanez J."/>
            <person name="Aqrawi P."/>
            <person name="Gross S."/>
            <person name="Joshi V."/>
            <person name="Fowler G."/>
            <person name="Nazareth L."/>
            <person name="Reid J."/>
            <person name="Worley K."/>
            <person name="Petrosino J."/>
            <person name="Highlander S."/>
            <person name="Gibbs R."/>
        </authorList>
    </citation>
    <scope>NUCLEOTIDE SEQUENCE [LARGE SCALE GENOMIC DNA]</scope>
    <source>
        <strain evidence="2 3">2681</strain>
    </source>
</reference>
<dbReference type="Proteomes" id="UP000005316">
    <property type="component" value="Unassembled WGS sequence"/>
</dbReference>
<dbReference type="STRING" id="759851.SAMN04244570_0912"/>
<dbReference type="AlphaFoldDB" id="F9DML8"/>
<feature type="transmembrane region" description="Helical" evidence="1">
    <location>
        <begin position="10"/>
        <end position="28"/>
    </location>
</feature>
<gene>
    <name evidence="2" type="ORF">HMPREF9372_0048</name>
</gene>
<feature type="transmembrane region" description="Helical" evidence="1">
    <location>
        <begin position="59"/>
        <end position="79"/>
    </location>
</feature>
<sequence length="121" mass="13889">MKGGWLLNKLLLHVEGFAVLALSIYFYFHLQYSWIVFLVLLLAPDLAALGYLKNVKIGSILYNLFHTYTIPAALLIFGLTTHNNISLMISLIWIAHIGMDRMFGYGLKYPTKFQETHLNRV</sequence>
<name>F9DML8_9BACL</name>
<evidence type="ECO:0008006" key="4">
    <source>
        <dbReference type="Google" id="ProtNLM"/>
    </source>
</evidence>